<gene>
    <name evidence="11" type="primary">LOC117644073</name>
</gene>
<sequence>MNWWNVLFISASVRASDVAYLAMDFFAVRGVDAVVLAVSDAAEKLSVFRILAGDGRFQVSIPENSASAHTLLNVRHQTNIGVLLKGGQHRQRWLQKASIVINCSLGQELLEIFTTDVGRRDGPENELKSGPALAKLRSSKRLSTWRGTRSNYGDMKSAILIVCFDVVSSAEGLVKPRALADGRWFNDSFHWLSIEDDEKSSVDEWPLRFDSEVFRARRTTSGNGSTWVLDEMLRSNAEPVASWPFAAWTELDGLVSTDIIHFGGDPLEDHRSQLRRAKHYWHPVVRTAVFEEHYADRATMQKIFDLPPEIVLAHLNFLSIVTLAITQNTFELFNATVIAKDFVKSGELEVPPSGVFSGASGAVQRGSVDLVSTGLIMSLDRLHHFAFSATTFELRIVGLFLAEGTLGSVDALITPFHWFTWVSLIALALAGLLLYRRFRQAEGQEISWSESLIGSVGSLTGQGFGSPGDWFSGRVLLLVFEILFMLIQGYYGSAIVKFLLRPPPPSVRNVEELLHSHYPVALHEWWLIIREFETAASGIERQLYEKKVGPPHGLGYMSSEALEKVLMKPLHVIAGAEETVYKSTLNLNEGQACRLHEMDVLSSKHIAPIIHRHCPFKETIYAGNLLQRERGILQRASRKWAQPRAQCSGGGAHGEGEPIGLDPVKPVVGVIVFGIIVAPVIACIEVVTGRRK</sequence>
<name>A0A6P8ZLN2_THRPL</name>
<evidence type="ECO:0000256" key="8">
    <source>
        <dbReference type="SAM" id="Phobius"/>
    </source>
</evidence>
<evidence type="ECO:0000256" key="4">
    <source>
        <dbReference type="ARBA" id="ARBA00022989"/>
    </source>
</evidence>
<dbReference type="PANTHER" id="PTHR42643:SF30">
    <property type="entry name" value="IONOTROPIC RECEPTOR 40A-RELATED"/>
    <property type="match status" value="1"/>
</dbReference>
<evidence type="ECO:0000256" key="7">
    <source>
        <dbReference type="ARBA" id="ARBA00023180"/>
    </source>
</evidence>
<evidence type="ECO:0000313" key="11">
    <source>
        <dbReference type="RefSeq" id="XP_034239149.1"/>
    </source>
</evidence>
<evidence type="ECO:0000256" key="6">
    <source>
        <dbReference type="ARBA" id="ARBA00023170"/>
    </source>
</evidence>
<evidence type="ECO:0000256" key="5">
    <source>
        <dbReference type="ARBA" id="ARBA00023136"/>
    </source>
</evidence>
<evidence type="ECO:0000256" key="2">
    <source>
        <dbReference type="ARBA" id="ARBA00022475"/>
    </source>
</evidence>
<proteinExistence type="predicted"/>
<feature type="signal peptide" evidence="9">
    <location>
        <begin position="1"/>
        <end position="15"/>
    </location>
</feature>
<feature type="transmembrane region" description="Helical" evidence="8">
    <location>
        <begin position="475"/>
        <end position="500"/>
    </location>
</feature>
<comment type="subcellular location">
    <subcellularLocation>
        <location evidence="1">Cell membrane</location>
        <topology evidence="1">Multi-pass membrane protein</topology>
    </subcellularLocation>
</comment>
<reference evidence="11" key="1">
    <citation type="submission" date="2025-08" db="UniProtKB">
        <authorList>
            <consortium name="RefSeq"/>
        </authorList>
    </citation>
    <scope>IDENTIFICATION</scope>
    <source>
        <tissue evidence="11">Total insect</tissue>
    </source>
</reference>
<evidence type="ECO:0000313" key="10">
    <source>
        <dbReference type="Proteomes" id="UP000515158"/>
    </source>
</evidence>
<dbReference type="Proteomes" id="UP000515158">
    <property type="component" value="Unplaced"/>
</dbReference>
<accession>A0A6P8ZLN2</accession>
<dbReference type="PANTHER" id="PTHR42643">
    <property type="entry name" value="IONOTROPIC RECEPTOR 20A-RELATED"/>
    <property type="match status" value="1"/>
</dbReference>
<dbReference type="KEGG" id="tpal:117644073"/>
<dbReference type="InParanoid" id="A0A6P8ZLN2"/>
<keyword evidence="4 8" id="KW-1133">Transmembrane helix</keyword>
<evidence type="ECO:0000256" key="1">
    <source>
        <dbReference type="ARBA" id="ARBA00004651"/>
    </source>
</evidence>
<dbReference type="GeneID" id="117644073"/>
<dbReference type="RefSeq" id="XP_034239149.1">
    <property type="nucleotide sequence ID" value="XM_034383258.1"/>
</dbReference>
<dbReference type="SUPFAM" id="SSF53850">
    <property type="entry name" value="Periplasmic binding protein-like II"/>
    <property type="match status" value="1"/>
</dbReference>
<evidence type="ECO:0000256" key="3">
    <source>
        <dbReference type="ARBA" id="ARBA00022692"/>
    </source>
</evidence>
<dbReference type="InterPro" id="IPR052192">
    <property type="entry name" value="Insect_Ionotropic_Sensory_Rcpt"/>
</dbReference>
<keyword evidence="5 8" id="KW-0472">Membrane</keyword>
<evidence type="ECO:0000256" key="9">
    <source>
        <dbReference type="SAM" id="SignalP"/>
    </source>
</evidence>
<keyword evidence="10" id="KW-1185">Reference proteome</keyword>
<keyword evidence="6" id="KW-0675">Receptor</keyword>
<protein>
    <submittedName>
        <fullName evidence="11">Uncharacterized protein LOC117644073</fullName>
    </submittedName>
</protein>
<dbReference type="GO" id="GO:0005886">
    <property type="term" value="C:plasma membrane"/>
    <property type="evidence" value="ECO:0007669"/>
    <property type="project" value="UniProtKB-SubCell"/>
</dbReference>
<keyword evidence="9" id="KW-0732">Signal</keyword>
<keyword evidence="7" id="KW-0325">Glycoprotein</keyword>
<feature type="chain" id="PRO_5028160350" evidence="9">
    <location>
        <begin position="16"/>
        <end position="692"/>
    </location>
</feature>
<feature type="transmembrane region" description="Helical" evidence="8">
    <location>
        <begin position="416"/>
        <end position="435"/>
    </location>
</feature>
<feature type="transmembrane region" description="Helical" evidence="8">
    <location>
        <begin position="667"/>
        <end position="687"/>
    </location>
</feature>
<organism evidence="11">
    <name type="scientific">Thrips palmi</name>
    <name type="common">Melon thrips</name>
    <dbReference type="NCBI Taxonomy" id="161013"/>
    <lineage>
        <taxon>Eukaryota</taxon>
        <taxon>Metazoa</taxon>
        <taxon>Ecdysozoa</taxon>
        <taxon>Arthropoda</taxon>
        <taxon>Hexapoda</taxon>
        <taxon>Insecta</taxon>
        <taxon>Pterygota</taxon>
        <taxon>Neoptera</taxon>
        <taxon>Paraneoptera</taxon>
        <taxon>Thysanoptera</taxon>
        <taxon>Terebrantia</taxon>
        <taxon>Thripoidea</taxon>
        <taxon>Thripidae</taxon>
        <taxon>Thrips</taxon>
    </lineage>
</organism>
<keyword evidence="3 8" id="KW-0812">Transmembrane</keyword>
<dbReference type="AlphaFoldDB" id="A0A6P8ZLN2"/>
<dbReference type="Gene3D" id="1.10.287.70">
    <property type="match status" value="1"/>
</dbReference>
<keyword evidence="2" id="KW-1003">Cell membrane</keyword>
<dbReference type="OrthoDB" id="7740483at2759"/>